<feature type="domain" description="ABC transmembrane type-1" evidence="11">
    <location>
        <begin position="58"/>
        <end position="251"/>
    </location>
</feature>
<dbReference type="SUPFAM" id="SSF161098">
    <property type="entry name" value="MetI-like"/>
    <property type="match status" value="1"/>
</dbReference>
<evidence type="ECO:0000256" key="3">
    <source>
        <dbReference type="ARBA" id="ARBA00022448"/>
    </source>
</evidence>
<dbReference type="PANTHER" id="PTHR43848:SF2">
    <property type="entry name" value="PUTRESCINE TRANSPORT SYSTEM PERMEASE PROTEIN POTI"/>
    <property type="match status" value="1"/>
</dbReference>
<dbReference type="CDD" id="cd06261">
    <property type="entry name" value="TM_PBP2"/>
    <property type="match status" value="1"/>
</dbReference>
<name>K9AYT6_9STAP</name>
<evidence type="ECO:0000313" key="12">
    <source>
        <dbReference type="EMBL" id="EKU47717.1"/>
    </source>
</evidence>
<keyword evidence="9 10" id="KW-0472">Membrane</keyword>
<evidence type="ECO:0000256" key="8">
    <source>
        <dbReference type="ARBA" id="ARBA00023112"/>
    </source>
</evidence>
<dbReference type="InterPro" id="IPR051789">
    <property type="entry name" value="Bact_Polyamine_Transport"/>
</dbReference>
<keyword evidence="4" id="KW-1003">Cell membrane</keyword>
<dbReference type="Gene3D" id="1.10.3720.10">
    <property type="entry name" value="MetI-like"/>
    <property type="match status" value="1"/>
</dbReference>
<evidence type="ECO:0000256" key="10">
    <source>
        <dbReference type="RuleBase" id="RU363032"/>
    </source>
</evidence>
<dbReference type="PANTHER" id="PTHR43848">
    <property type="entry name" value="PUTRESCINE TRANSPORT SYSTEM PERMEASE PROTEIN POTI"/>
    <property type="match status" value="1"/>
</dbReference>
<gene>
    <name evidence="12" type="ORF">C273_06732</name>
</gene>
<sequence>MKWYGKLYVSLVLLCLYVPIVVMMVYSFNSAGSMTGFKGFTWSHYESLFQNKRMLQIVLNTIAVSLLSSSIATVIGVLGAIGIYHICNQLMKRSILSMNQVLLVSSDVVIGASFLVLFTVIGNLTGLHLGFWTVLISHIAFSIPIVVIIVLPMLYRINQSEFLASEDLGASRTETYRYIVLPQIYPGVLSGFLMALTYSLDEFTVSFFVTGNGFSVLSVEIYAMARRGISLEINALSTIIFVIIMVMLFGYHILKGLLKKRSLTLNEKGVTR</sequence>
<evidence type="ECO:0000256" key="7">
    <source>
        <dbReference type="ARBA" id="ARBA00022989"/>
    </source>
</evidence>
<dbReference type="GO" id="GO:0055085">
    <property type="term" value="P:transmembrane transport"/>
    <property type="evidence" value="ECO:0007669"/>
    <property type="project" value="InterPro"/>
</dbReference>
<comment type="caution">
    <text evidence="12">The sequence shown here is derived from an EMBL/GenBank/DDBJ whole genome shotgun (WGS) entry which is preliminary data.</text>
</comment>
<dbReference type="AlphaFoldDB" id="K9AYT6"/>
<dbReference type="eggNOG" id="COG1177">
    <property type="taxonomic scope" value="Bacteria"/>
</dbReference>
<feature type="transmembrane region" description="Helical" evidence="10">
    <location>
        <begin position="57"/>
        <end position="81"/>
    </location>
</feature>
<feature type="transmembrane region" description="Helical" evidence="10">
    <location>
        <begin position="203"/>
        <end position="223"/>
    </location>
</feature>
<evidence type="ECO:0000256" key="9">
    <source>
        <dbReference type="ARBA" id="ARBA00023136"/>
    </source>
</evidence>
<dbReference type="Pfam" id="PF00528">
    <property type="entry name" value="BPD_transp_1"/>
    <property type="match status" value="1"/>
</dbReference>
<dbReference type="RefSeq" id="WP_009383625.1">
    <property type="nucleotide sequence ID" value="NZ_AMSQ01000009.1"/>
</dbReference>
<comment type="subcellular location">
    <subcellularLocation>
        <location evidence="1 10">Cell membrane</location>
        <topology evidence="1 10">Multi-pass membrane protein</topology>
    </subcellularLocation>
</comment>
<keyword evidence="6 10" id="KW-0812">Transmembrane</keyword>
<protein>
    <submittedName>
        <fullName evidence="12">Spermidine/putrescine ABC transporter permease PotC</fullName>
    </submittedName>
</protein>
<keyword evidence="5" id="KW-0533">Nickel</keyword>
<evidence type="ECO:0000256" key="4">
    <source>
        <dbReference type="ARBA" id="ARBA00022475"/>
    </source>
</evidence>
<dbReference type="InterPro" id="IPR000515">
    <property type="entry name" value="MetI-like"/>
</dbReference>
<proteinExistence type="inferred from homology"/>
<feature type="transmembrane region" description="Helical" evidence="10">
    <location>
        <begin position="101"/>
        <end position="124"/>
    </location>
</feature>
<dbReference type="PROSITE" id="PS50928">
    <property type="entry name" value="ABC_TM1"/>
    <property type="match status" value="1"/>
</dbReference>
<dbReference type="Proteomes" id="UP000009885">
    <property type="component" value="Unassembled WGS sequence"/>
</dbReference>
<evidence type="ECO:0000256" key="2">
    <source>
        <dbReference type="ARBA" id="ARBA00007069"/>
    </source>
</evidence>
<dbReference type="STRING" id="1229783.C273_06732"/>
<keyword evidence="8" id="KW-0921">Nickel transport</keyword>
<dbReference type="PATRIC" id="fig|1229783.3.peg.1359"/>
<evidence type="ECO:0000259" key="11">
    <source>
        <dbReference type="PROSITE" id="PS50928"/>
    </source>
</evidence>
<comment type="similarity">
    <text evidence="2">Belongs to the binding-protein-dependent transport system permease family. CysTW subfamily.</text>
</comment>
<evidence type="ECO:0000256" key="1">
    <source>
        <dbReference type="ARBA" id="ARBA00004651"/>
    </source>
</evidence>
<keyword evidence="8" id="KW-0406">Ion transport</keyword>
<evidence type="ECO:0000256" key="5">
    <source>
        <dbReference type="ARBA" id="ARBA00022596"/>
    </source>
</evidence>
<feature type="transmembrane region" description="Helical" evidence="10">
    <location>
        <begin position="235"/>
        <end position="254"/>
    </location>
</feature>
<keyword evidence="7 10" id="KW-1133">Transmembrane helix</keyword>
<dbReference type="OrthoDB" id="9782004at2"/>
<feature type="transmembrane region" description="Helical" evidence="10">
    <location>
        <begin position="176"/>
        <end position="197"/>
    </location>
</feature>
<dbReference type="GO" id="GO:0015675">
    <property type="term" value="P:nickel cation transport"/>
    <property type="evidence" value="ECO:0007669"/>
    <property type="project" value="UniProtKB-KW"/>
</dbReference>
<dbReference type="EMBL" id="AMSQ01000009">
    <property type="protein sequence ID" value="EKU47717.1"/>
    <property type="molecule type" value="Genomic_DNA"/>
</dbReference>
<keyword evidence="3 10" id="KW-0813">Transport</keyword>
<organism evidence="12 13">
    <name type="scientific">Staphylococcus massiliensis S46</name>
    <dbReference type="NCBI Taxonomy" id="1229783"/>
    <lineage>
        <taxon>Bacteria</taxon>
        <taxon>Bacillati</taxon>
        <taxon>Bacillota</taxon>
        <taxon>Bacilli</taxon>
        <taxon>Bacillales</taxon>
        <taxon>Staphylococcaceae</taxon>
        <taxon>Staphylococcus</taxon>
    </lineage>
</organism>
<evidence type="ECO:0000313" key="13">
    <source>
        <dbReference type="Proteomes" id="UP000009885"/>
    </source>
</evidence>
<feature type="transmembrane region" description="Helical" evidence="10">
    <location>
        <begin position="7"/>
        <end position="28"/>
    </location>
</feature>
<dbReference type="InterPro" id="IPR035906">
    <property type="entry name" value="MetI-like_sf"/>
</dbReference>
<evidence type="ECO:0000256" key="6">
    <source>
        <dbReference type="ARBA" id="ARBA00022692"/>
    </source>
</evidence>
<accession>K9AYT6</accession>
<reference evidence="12 13" key="1">
    <citation type="journal article" date="2013" name="Genome Announc.">
        <title>Genome Sequence of Staphylococcus massiliensis Strain S46, Isolated from the Surface of Healthy Human Skin.</title>
        <authorList>
            <person name="Srivastav R."/>
            <person name="Singh A."/>
            <person name="Jangir P.K."/>
            <person name="Kumari C."/>
            <person name="Muduli S."/>
            <person name="Sharma R."/>
        </authorList>
    </citation>
    <scope>NUCLEOTIDE SEQUENCE [LARGE SCALE GENOMIC DNA]</scope>
    <source>
        <strain evidence="12 13">S46</strain>
    </source>
</reference>
<feature type="transmembrane region" description="Helical" evidence="10">
    <location>
        <begin position="130"/>
        <end position="155"/>
    </location>
</feature>
<dbReference type="GO" id="GO:0005886">
    <property type="term" value="C:plasma membrane"/>
    <property type="evidence" value="ECO:0007669"/>
    <property type="project" value="UniProtKB-SubCell"/>
</dbReference>
<keyword evidence="13" id="KW-1185">Reference proteome</keyword>